<dbReference type="GO" id="GO:0000160">
    <property type="term" value="P:phosphorelay signal transduction system"/>
    <property type="evidence" value="ECO:0007669"/>
    <property type="project" value="InterPro"/>
</dbReference>
<dbReference type="Gene3D" id="3.40.50.2300">
    <property type="match status" value="1"/>
</dbReference>
<organism evidence="3 4">
    <name type="scientific">Saccharothrix espanaensis (strain ATCC 51144 / DSM 44229 / JCM 9112 / NBRC 15066 / NRRL 15764)</name>
    <dbReference type="NCBI Taxonomy" id="1179773"/>
    <lineage>
        <taxon>Bacteria</taxon>
        <taxon>Bacillati</taxon>
        <taxon>Actinomycetota</taxon>
        <taxon>Actinomycetes</taxon>
        <taxon>Pseudonocardiales</taxon>
        <taxon>Pseudonocardiaceae</taxon>
        <taxon>Saccharothrix</taxon>
    </lineage>
</organism>
<dbReference type="AlphaFoldDB" id="K0K5Q6"/>
<dbReference type="KEGG" id="sesp:BN6_49340"/>
<dbReference type="PATRIC" id="fig|1179773.3.peg.4950"/>
<dbReference type="InterPro" id="IPR052893">
    <property type="entry name" value="TCS_response_regulator"/>
</dbReference>
<dbReference type="EMBL" id="HE804045">
    <property type="protein sequence ID" value="CCH32204.1"/>
    <property type="molecule type" value="Genomic_DNA"/>
</dbReference>
<keyword evidence="4" id="KW-1185">Reference proteome</keyword>
<feature type="modified residue" description="4-aspartylphosphate" evidence="1">
    <location>
        <position position="117"/>
    </location>
</feature>
<proteinExistence type="predicted"/>
<gene>
    <name evidence="3" type="ordered locus">BN6_49340</name>
</gene>
<dbReference type="PROSITE" id="PS50110">
    <property type="entry name" value="RESPONSE_REGULATORY"/>
    <property type="match status" value="1"/>
</dbReference>
<dbReference type="SUPFAM" id="SSF52172">
    <property type="entry name" value="CheY-like"/>
    <property type="match status" value="1"/>
</dbReference>
<dbReference type="CDD" id="cd17557">
    <property type="entry name" value="REC_Rcp-like"/>
    <property type="match status" value="1"/>
</dbReference>
<dbReference type="PANTHER" id="PTHR44520:SF2">
    <property type="entry name" value="RESPONSE REGULATOR RCP1"/>
    <property type="match status" value="1"/>
</dbReference>
<dbReference type="HOGENOM" id="CLU_000445_69_17_11"/>
<name>K0K5Q6_SACES</name>
<dbReference type="eggNOG" id="COG0784">
    <property type="taxonomic scope" value="Bacteria"/>
</dbReference>
<evidence type="ECO:0000256" key="1">
    <source>
        <dbReference type="PROSITE-ProRule" id="PRU00169"/>
    </source>
</evidence>
<dbReference type="InterPro" id="IPR001789">
    <property type="entry name" value="Sig_transdc_resp-reg_receiver"/>
</dbReference>
<dbReference type="STRING" id="1179773.BN6_49340"/>
<feature type="domain" description="Response regulatory" evidence="2">
    <location>
        <begin position="59"/>
        <end position="184"/>
    </location>
</feature>
<evidence type="ECO:0000313" key="4">
    <source>
        <dbReference type="Proteomes" id="UP000006281"/>
    </source>
</evidence>
<protein>
    <recommendedName>
        <fullName evidence="2">Response regulatory domain-containing protein</fullName>
    </recommendedName>
</protein>
<evidence type="ECO:0000259" key="2">
    <source>
        <dbReference type="PROSITE" id="PS50110"/>
    </source>
</evidence>
<dbReference type="InterPro" id="IPR011006">
    <property type="entry name" value="CheY-like_superfamily"/>
</dbReference>
<evidence type="ECO:0000313" key="3">
    <source>
        <dbReference type="EMBL" id="CCH32204.1"/>
    </source>
</evidence>
<dbReference type="SMART" id="SM00448">
    <property type="entry name" value="REC"/>
    <property type="match status" value="1"/>
</dbReference>
<dbReference type="Proteomes" id="UP000006281">
    <property type="component" value="Chromosome"/>
</dbReference>
<reference evidence="3 4" key="1">
    <citation type="journal article" date="2012" name="BMC Genomics">
        <title>Complete genome sequence of Saccharothrix espanaensis DSM 44229T and comparison to the other completely sequenced Pseudonocardiaceae.</title>
        <authorList>
            <person name="Strobel T."/>
            <person name="Al-Dilaimi A."/>
            <person name="Blom J."/>
            <person name="Gessner A."/>
            <person name="Kalinowski J."/>
            <person name="Luzhetska M."/>
            <person name="Puhler A."/>
            <person name="Szczepanowski R."/>
            <person name="Bechthold A."/>
            <person name="Ruckert C."/>
        </authorList>
    </citation>
    <scope>NUCLEOTIDE SEQUENCE [LARGE SCALE GENOMIC DNA]</scope>
    <source>
        <strain evidence="4">ATCC 51144 / DSM 44229 / JCM 9112 / NBRC 15066 / NRRL 15764</strain>
    </source>
</reference>
<dbReference type="PANTHER" id="PTHR44520">
    <property type="entry name" value="RESPONSE REGULATOR RCP1-RELATED"/>
    <property type="match status" value="1"/>
</dbReference>
<accession>K0K5Q6</accession>
<dbReference type="Pfam" id="PF00072">
    <property type="entry name" value="Response_reg"/>
    <property type="match status" value="1"/>
</dbReference>
<keyword evidence="1" id="KW-0597">Phosphoprotein</keyword>
<sequence>MPRSAPPIEQVPPARQKEGVVVPRAEISVAAPARRFRRPSPGCEVNINYGMDNPPSPLTVLLVEDDPGDVLLITEALREHGLGSDVHTVSDGAEAVSFLYRAGEHADAPRPDLVLLDLNLPRMNGHEVLTHIKSDPDLRSIPVIVLTTSSAPDDLTQTYQAHANAYITKPLDSTGFAKVVNRVEDFFGDVAKLPRRR</sequence>